<evidence type="ECO:0000313" key="3">
    <source>
        <dbReference type="Proteomes" id="UP000702544"/>
    </source>
</evidence>
<name>A0AAE4ZB88_9BACT</name>
<evidence type="ECO:0000256" key="1">
    <source>
        <dbReference type="PROSITE-ProRule" id="PRU00339"/>
    </source>
</evidence>
<dbReference type="Pfam" id="PF13176">
    <property type="entry name" value="TPR_7"/>
    <property type="match status" value="1"/>
</dbReference>
<dbReference type="PROSITE" id="PS50005">
    <property type="entry name" value="TPR"/>
    <property type="match status" value="1"/>
</dbReference>
<reference evidence="2 3" key="1">
    <citation type="submission" date="2020-01" db="EMBL/GenBank/DDBJ databases">
        <title>Genomes assembled from Gulf of Kutch pelagic sediment metagenomes.</title>
        <authorList>
            <person name="Chandrashekar M."/>
            <person name="Mahajan M.S."/>
            <person name="Dave K.J."/>
            <person name="Vatsa P."/>
            <person name="Nathani N.M."/>
        </authorList>
    </citation>
    <scope>NUCLEOTIDE SEQUENCE [LARGE SCALE GENOMIC DNA]</scope>
    <source>
        <strain evidence="2">KS3-K002</strain>
    </source>
</reference>
<organism evidence="2 3">
    <name type="scientific">Candidatus Kutchimonas denitrificans</name>
    <dbReference type="NCBI Taxonomy" id="3056748"/>
    <lineage>
        <taxon>Bacteria</taxon>
        <taxon>Pseudomonadati</taxon>
        <taxon>Gemmatimonadota</taxon>
        <taxon>Gemmatimonadia</taxon>
        <taxon>Candidatus Palauibacterales</taxon>
        <taxon>Candidatus Palauibacteraceae</taxon>
        <taxon>Candidatus Kutchimonas</taxon>
    </lineage>
</organism>
<dbReference type="SUPFAM" id="SSF48452">
    <property type="entry name" value="TPR-like"/>
    <property type="match status" value="1"/>
</dbReference>
<dbReference type="InterPro" id="IPR011990">
    <property type="entry name" value="TPR-like_helical_dom_sf"/>
</dbReference>
<feature type="repeat" description="TPR" evidence="1">
    <location>
        <begin position="88"/>
        <end position="121"/>
    </location>
</feature>
<sequence>MTNRAGRNLPIFLPRAWLALEEGRPDDAIAAVRKIGHEWGDCTVCPWILLARAYELAGEPDSAIAYYERYVTTPSMARLLVDALEHLALIYERLAELYAQRGDREKAIHYYGRMINLWNDADPELQPRIEAARRAIEELMPPG</sequence>
<dbReference type="Proteomes" id="UP000702544">
    <property type="component" value="Unassembled WGS sequence"/>
</dbReference>
<proteinExistence type="predicted"/>
<comment type="caution">
    <text evidence="2">The sequence shown here is derived from an EMBL/GenBank/DDBJ whole genome shotgun (WGS) entry which is preliminary data.</text>
</comment>
<evidence type="ECO:0000313" key="2">
    <source>
        <dbReference type="EMBL" id="NIR75666.1"/>
    </source>
</evidence>
<protein>
    <submittedName>
        <fullName evidence="2">Tetratricopeptide repeat protein</fullName>
    </submittedName>
</protein>
<dbReference type="Gene3D" id="1.25.40.10">
    <property type="entry name" value="Tetratricopeptide repeat domain"/>
    <property type="match status" value="1"/>
</dbReference>
<gene>
    <name evidence="2" type="ORF">GWO12_11235</name>
</gene>
<accession>A0AAE4ZB88</accession>
<dbReference type="Pfam" id="PF13181">
    <property type="entry name" value="TPR_8"/>
    <property type="match status" value="1"/>
</dbReference>
<keyword evidence="1" id="KW-0802">TPR repeat</keyword>
<dbReference type="AlphaFoldDB" id="A0AAE4ZB88"/>
<dbReference type="InterPro" id="IPR019734">
    <property type="entry name" value="TPR_rpt"/>
</dbReference>
<dbReference type="EMBL" id="JAACAK010000088">
    <property type="protein sequence ID" value="NIR75666.1"/>
    <property type="molecule type" value="Genomic_DNA"/>
</dbReference>